<organism evidence="2 3">
    <name type="scientific">Pelagimonas phthalicica</name>
    <dbReference type="NCBI Taxonomy" id="1037362"/>
    <lineage>
        <taxon>Bacteria</taxon>
        <taxon>Pseudomonadati</taxon>
        <taxon>Pseudomonadota</taxon>
        <taxon>Alphaproteobacteria</taxon>
        <taxon>Rhodobacterales</taxon>
        <taxon>Roseobacteraceae</taxon>
        <taxon>Pelagimonas</taxon>
    </lineage>
</organism>
<dbReference type="RefSeq" id="WP_099243952.1">
    <property type="nucleotide sequence ID" value="NZ_FXXP01000001.1"/>
</dbReference>
<feature type="domain" description="N-acetyltransferase" evidence="1">
    <location>
        <begin position="3"/>
        <end position="174"/>
    </location>
</feature>
<dbReference type="InterPro" id="IPR016181">
    <property type="entry name" value="Acyl_CoA_acyltransferase"/>
</dbReference>
<dbReference type="PROSITE" id="PS51186">
    <property type="entry name" value="GNAT"/>
    <property type="match status" value="1"/>
</dbReference>
<dbReference type="InterPro" id="IPR000182">
    <property type="entry name" value="GNAT_dom"/>
</dbReference>
<protein>
    <submittedName>
        <fullName evidence="2">Acetyltransferase (GNAT) family protein</fullName>
    </submittedName>
</protein>
<gene>
    <name evidence="2" type="ORF">TRP8649_01743</name>
</gene>
<dbReference type="Gene3D" id="3.40.630.30">
    <property type="match status" value="1"/>
</dbReference>
<dbReference type="OrthoDB" id="187903at2"/>
<keyword evidence="3" id="KW-1185">Reference proteome</keyword>
<dbReference type="GO" id="GO:0016747">
    <property type="term" value="F:acyltransferase activity, transferring groups other than amino-acyl groups"/>
    <property type="evidence" value="ECO:0007669"/>
    <property type="project" value="InterPro"/>
</dbReference>
<sequence>MTLTVEALTGDAFDAALDDLAQLRIEVFRAFPYLYDGDMDYERHYLRSYRNNPHAILVAARDGDKIVGAATGMPFVDHADATQIIGALPHAEQTFYCAESVLLPGYRGHGIGHRFFDLREEQARKLGLTHCAFCAVIRPEDHALRHKGYASLDPFWRKRGYAPVPDVMAEFTWTDVDQHSESKKRLQFWQRQI</sequence>
<dbReference type="SUPFAM" id="SSF55729">
    <property type="entry name" value="Acyl-CoA N-acyltransferases (Nat)"/>
    <property type="match status" value="1"/>
</dbReference>
<reference evidence="3" key="1">
    <citation type="submission" date="2017-05" db="EMBL/GenBank/DDBJ databases">
        <authorList>
            <person name="Rodrigo-Torres L."/>
            <person name="Arahal R. D."/>
            <person name="Lucena T."/>
        </authorList>
    </citation>
    <scope>NUCLEOTIDE SEQUENCE [LARGE SCALE GENOMIC DNA]</scope>
    <source>
        <strain evidence="3">CECT 8649</strain>
    </source>
</reference>
<evidence type="ECO:0000313" key="3">
    <source>
        <dbReference type="Proteomes" id="UP000225972"/>
    </source>
</evidence>
<dbReference type="EMBL" id="FXXP01000001">
    <property type="protein sequence ID" value="SMX27636.1"/>
    <property type="molecule type" value="Genomic_DNA"/>
</dbReference>
<name>A0A238JCS0_9RHOB</name>
<dbReference type="Pfam" id="PF00583">
    <property type="entry name" value="Acetyltransf_1"/>
    <property type="match status" value="1"/>
</dbReference>
<keyword evidence="2" id="KW-0808">Transferase</keyword>
<dbReference type="CDD" id="cd04301">
    <property type="entry name" value="NAT_SF"/>
    <property type="match status" value="1"/>
</dbReference>
<accession>A0A238JCS0</accession>
<evidence type="ECO:0000313" key="2">
    <source>
        <dbReference type="EMBL" id="SMX27636.1"/>
    </source>
</evidence>
<evidence type="ECO:0000259" key="1">
    <source>
        <dbReference type="PROSITE" id="PS51186"/>
    </source>
</evidence>
<dbReference type="AlphaFoldDB" id="A0A238JCS0"/>
<dbReference type="Proteomes" id="UP000225972">
    <property type="component" value="Unassembled WGS sequence"/>
</dbReference>
<proteinExistence type="predicted"/>